<gene>
    <name evidence="3" type="ORF">PLA107_029775</name>
</gene>
<protein>
    <recommendedName>
        <fullName evidence="1">Thiol:disulfide interchange protein</fullName>
    </recommendedName>
</protein>
<dbReference type="RefSeq" id="WP_005742406.1">
    <property type="nucleotide sequence ID" value="NZ_CP031226.1"/>
</dbReference>
<keyword evidence="1" id="KW-0676">Redox-active center</keyword>
<dbReference type="InterPro" id="IPR051470">
    <property type="entry name" value="Thiol:disulfide_interchange"/>
</dbReference>
<sequence length="327" mass="35027">MTHVDQAAQKPAPKEKKSLFTLNDVLKCAAILMCLSVAYKSLYKPDVAAPEASPAVLSQAVGLPEAKVSAKADDLKIDTDKIAELLKKKGDSILAAGPVRMSLGQTNQPQPQVSAPAVAAAAEVATQPAQAQQPAVAIAQPGSADANRVPKIGFRPDGSQMTPSEKTEQIKGIIAKIPDRWTVNWKAENEKASIYVFTDPTCPYCQKLHHSIAELNAAGITVHYFLYPRDMGHNTGSVSKTQENLNNVWCSVNQQSAMDDAYAGYKIPATDCSQLPADLNRMRSPVADHYFLGELFDVKGTPTIITANGQEIVGFSNSASLIKAVLN</sequence>
<dbReference type="Gene3D" id="3.40.30.10">
    <property type="entry name" value="Glutaredoxin"/>
    <property type="match status" value="1"/>
</dbReference>
<evidence type="ECO:0000313" key="4">
    <source>
        <dbReference type="Proteomes" id="UP000006426"/>
    </source>
</evidence>
<dbReference type="CDD" id="cd03020">
    <property type="entry name" value="DsbA_DsbC_DsbG"/>
    <property type="match status" value="1"/>
</dbReference>
<feature type="domain" description="Thioredoxin-like fold" evidence="2">
    <location>
        <begin position="187"/>
        <end position="323"/>
    </location>
</feature>
<dbReference type="GeneID" id="39474126"/>
<dbReference type="Pfam" id="PF13098">
    <property type="entry name" value="Thioredoxin_2"/>
    <property type="match status" value="1"/>
</dbReference>
<keyword evidence="3" id="KW-0614">Plasmid</keyword>
<dbReference type="AlphaFoldDB" id="A0AAD0M3Z3"/>
<reference evidence="3 4" key="1">
    <citation type="journal article" date="2011" name="PLoS Pathog.">
        <title>Dynamic evolution of pathogenicity revealed by sequencing and comparative genomics of 19 Pseudomonas syringae isolates.</title>
        <authorList>
            <person name="Baltrus D.A."/>
            <person name="Nishimura M.T."/>
            <person name="Romanchuk A."/>
            <person name="Chang J.H."/>
            <person name="Mukhtar M.S."/>
            <person name="Cherkis K."/>
            <person name="Roach J."/>
            <person name="Grant S.R."/>
            <person name="Jones C.D."/>
            <person name="Dangl J.L."/>
        </authorList>
    </citation>
    <scope>NUCLEOTIDE SEQUENCE [LARGE SCALE GENOMIC DNA]</scope>
    <source>
        <strain evidence="3 4">M301315</strain>
    </source>
</reference>
<geneLocation type="plasmid" evidence="4">
    <name>pmppla107</name>
</geneLocation>
<proteinExistence type="inferred from homology"/>
<organism evidence="3 4">
    <name type="scientific">Pseudomonas amygdali pv. lachrymans str. M301315</name>
    <dbReference type="NCBI Taxonomy" id="629260"/>
    <lineage>
        <taxon>Bacteria</taxon>
        <taxon>Pseudomonadati</taxon>
        <taxon>Pseudomonadota</taxon>
        <taxon>Gammaproteobacteria</taxon>
        <taxon>Pseudomonadales</taxon>
        <taxon>Pseudomonadaceae</taxon>
        <taxon>Pseudomonas</taxon>
        <taxon>Pseudomonas amygdali</taxon>
    </lineage>
</organism>
<dbReference type="InterPro" id="IPR012336">
    <property type="entry name" value="Thioredoxin-like_fold"/>
</dbReference>
<dbReference type="PANTHER" id="PTHR35272:SF3">
    <property type="entry name" value="THIOL:DISULFIDE INTERCHANGE PROTEIN DSBC"/>
    <property type="match status" value="1"/>
</dbReference>
<comment type="subcellular location">
    <subcellularLocation>
        <location evidence="1">Periplasm</location>
    </subcellularLocation>
</comment>
<comment type="similarity">
    <text evidence="1">Belongs to the thioredoxin family. DsbC subfamily.</text>
</comment>
<dbReference type="InterPro" id="IPR036249">
    <property type="entry name" value="Thioredoxin-like_sf"/>
</dbReference>
<dbReference type="InterPro" id="IPR033954">
    <property type="entry name" value="DiS-bond_Isoase_DsbC/G"/>
</dbReference>
<accession>A0AAD0M3Z3</accession>
<dbReference type="SUPFAM" id="SSF52833">
    <property type="entry name" value="Thioredoxin-like"/>
    <property type="match status" value="1"/>
</dbReference>
<dbReference type="EMBL" id="CP031226">
    <property type="protein sequence ID" value="AXH59418.1"/>
    <property type="molecule type" value="Genomic_DNA"/>
</dbReference>
<dbReference type="Proteomes" id="UP000006426">
    <property type="component" value="Plasmid pmppla107"/>
</dbReference>
<evidence type="ECO:0000259" key="2">
    <source>
        <dbReference type="Pfam" id="PF13098"/>
    </source>
</evidence>
<keyword evidence="1" id="KW-0574">Periplasm</keyword>
<evidence type="ECO:0000256" key="1">
    <source>
        <dbReference type="RuleBase" id="RU364038"/>
    </source>
</evidence>
<name>A0AAD0M3Z3_PSEAV</name>
<dbReference type="PANTHER" id="PTHR35272">
    <property type="entry name" value="THIOL:DISULFIDE INTERCHANGE PROTEIN DSBC-RELATED"/>
    <property type="match status" value="1"/>
</dbReference>
<keyword evidence="1" id="KW-0732">Signal</keyword>
<evidence type="ECO:0000313" key="3">
    <source>
        <dbReference type="EMBL" id="AXH59418.1"/>
    </source>
</evidence>
<dbReference type="GO" id="GO:0042597">
    <property type="term" value="C:periplasmic space"/>
    <property type="evidence" value="ECO:0007669"/>
    <property type="project" value="UniProtKB-SubCell"/>
</dbReference>
<comment type="function">
    <text evidence="1">Required for disulfide bond formation in some periplasmic proteins. Acts by transferring its disulfide bond to other proteins and is reduced in the process.</text>
</comment>